<accession>A0A563DYP0</accession>
<dbReference type="AlphaFoldDB" id="A0A563DYP0"/>
<dbReference type="Pfam" id="PF00232">
    <property type="entry name" value="Glyco_hydro_1"/>
    <property type="match status" value="2"/>
</dbReference>
<dbReference type="PANTHER" id="PTHR10353:SF36">
    <property type="entry name" value="LP05116P"/>
    <property type="match status" value="1"/>
</dbReference>
<proteinExistence type="inferred from homology"/>
<gene>
    <name evidence="5" type="ORF">FGL98_14380</name>
</gene>
<dbReference type="GO" id="GO:0005975">
    <property type="term" value="P:carbohydrate metabolic process"/>
    <property type="evidence" value="ECO:0007669"/>
    <property type="project" value="InterPro"/>
</dbReference>
<evidence type="ECO:0000256" key="1">
    <source>
        <dbReference type="ARBA" id="ARBA00010838"/>
    </source>
</evidence>
<dbReference type="PRINTS" id="PR00131">
    <property type="entry name" value="GLHYDRLASE1"/>
</dbReference>
<reference evidence="5 6" key="2">
    <citation type="submission" date="2019-08" db="EMBL/GenBank/DDBJ databases">
        <title>Jejuicoccus antrihumi gen. nov., sp. nov., a new member of the family Dermacoccaceae isolated from a cave.</title>
        <authorList>
            <person name="Schumann P."/>
            <person name="Kim I.S."/>
        </authorList>
    </citation>
    <scope>NUCLEOTIDE SEQUENCE [LARGE SCALE GENOMIC DNA]</scope>
    <source>
        <strain evidence="5 6">C5-26</strain>
    </source>
</reference>
<dbReference type="InterPro" id="IPR001360">
    <property type="entry name" value="Glyco_hydro_1"/>
</dbReference>
<protein>
    <submittedName>
        <fullName evidence="5">Glycosyl hydrolase family protein</fullName>
    </submittedName>
</protein>
<organism evidence="5 6">
    <name type="scientific">Leekyejoonella antrihumi</name>
    <dbReference type="NCBI Taxonomy" id="1660198"/>
    <lineage>
        <taxon>Bacteria</taxon>
        <taxon>Bacillati</taxon>
        <taxon>Actinomycetota</taxon>
        <taxon>Actinomycetes</taxon>
        <taxon>Micrococcales</taxon>
        <taxon>Dermacoccaceae</taxon>
        <taxon>Leekyejoonella</taxon>
    </lineage>
</organism>
<dbReference type="EMBL" id="VCQV01000020">
    <property type="protein sequence ID" value="TWP35337.1"/>
    <property type="molecule type" value="Genomic_DNA"/>
</dbReference>
<dbReference type="GO" id="GO:0008422">
    <property type="term" value="F:beta-glucosidase activity"/>
    <property type="evidence" value="ECO:0007669"/>
    <property type="project" value="TreeGrafter"/>
</dbReference>
<comment type="similarity">
    <text evidence="1 4">Belongs to the glycosyl hydrolase 1 family.</text>
</comment>
<evidence type="ECO:0000313" key="6">
    <source>
        <dbReference type="Proteomes" id="UP000320244"/>
    </source>
</evidence>
<dbReference type="PANTHER" id="PTHR10353">
    <property type="entry name" value="GLYCOSYL HYDROLASE"/>
    <property type="match status" value="1"/>
</dbReference>
<comment type="caution">
    <text evidence="5">The sequence shown here is derived from an EMBL/GenBank/DDBJ whole genome shotgun (WGS) entry which is preliminary data.</text>
</comment>
<evidence type="ECO:0000256" key="3">
    <source>
        <dbReference type="ARBA" id="ARBA00023295"/>
    </source>
</evidence>
<keyword evidence="3" id="KW-0326">Glycosidase</keyword>
<evidence type="ECO:0000313" key="5">
    <source>
        <dbReference type="EMBL" id="TWP35337.1"/>
    </source>
</evidence>
<keyword evidence="2 5" id="KW-0378">Hydrolase</keyword>
<reference evidence="5 6" key="1">
    <citation type="submission" date="2019-05" db="EMBL/GenBank/DDBJ databases">
        <authorList>
            <person name="Lee S.D."/>
        </authorList>
    </citation>
    <scope>NUCLEOTIDE SEQUENCE [LARGE SCALE GENOMIC DNA]</scope>
    <source>
        <strain evidence="5 6">C5-26</strain>
    </source>
</reference>
<dbReference type="Proteomes" id="UP000320244">
    <property type="component" value="Unassembled WGS sequence"/>
</dbReference>
<sequence>MLGAALAASAVRRPPRPGVAPLPADFRWGVALAGVQSEGHCPDSNWRRYSEQHAPTVSDEIGDTADWFCHVEEDVARAKDLGIGTFRYSVEWARTQPAPGELDPEGFAFYDKVIDTIEATGLKPMITLDHWVYPGWLADRGGWLCDDVVELWLQHARRVVERYAGRDVTWITINEPGIYVGFERRNRKLGRMEVGTMKRRLVEAHRGAYALVKSLDPGALVTSNIAYLPAPLNLIDDRWFFDQTIDTMDFLGIDYYYGLSVGNPTVVNDLVGRLWRIRTQPDGLLHALRIYHRKAPHLPIWIVENGICTDNGKPRSDGLTRSDHLLDHLYYLQRAADEGIPVMGYNYWSLTDNYEWGSYRPRFGLYRVDVLTDSAKTRHETDGVATYRAAIARNGVPEGYRPVRREAWGSPAAPWSTTLGRLTHQ</sequence>
<evidence type="ECO:0000256" key="2">
    <source>
        <dbReference type="ARBA" id="ARBA00022801"/>
    </source>
</evidence>
<dbReference type="InterPro" id="IPR017853">
    <property type="entry name" value="GH"/>
</dbReference>
<dbReference type="Gene3D" id="3.20.20.80">
    <property type="entry name" value="Glycosidases"/>
    <property type="match status" value="2"/>
</dbReference>
<name>A0A563DYP0_9MICO</name>
<evidence type="ECO:0000256" key="4">
    <source>
        <dbReference type="RuleBase" id="RU003690"/>
    </source>
</evidence>
<dbReference type="SUPFAM" id="SSF51445">
    <property type="entry name" value="(Trans)glycosidases"/>
    <property type="match status" value="1"/>
</dbReference>
<keyword evidence="6" id="KW-1185">Reference proteome</keyword>
<dbReference type="OrthoDB" id="9765195at2"/>